<keyword evidence="6 10" id="KW-0378">Hydrolase</keyword>
<feature type="binding site" evidence="10">
    <location>
        <position position="298"/>
    </location>
    <ligand>
        <name>Zn(2+)</name>
        <dbReference type="ChEBI" id="CHEBI:29105"/>
    </ligand>
</feature>
<accession>A0A1G8IIG7</accession>
<comment type="cofactor">
    <cofactor evidence="10">
        <name>Zn(2+)</name>
        <dbReference type="ChEBI" id="CHEBI:29105"/>
    </cofactor>
    <text evidence="10">Binds 1 zinc ion per subunit.</text>
</comment>
<dbReference type="OrthoDB" id="9809485at2"/>
<proteinExistence type="inferred from homology"/>
<evidence type="ECO:0000259" key="13">
    <source>
        <dbReference type="PROSITE" id="PS51721"/>
    </source>
</evidence>
<reference evidence="14 15" key="1">
    <citation type="submission" date="2016-10" db="EMBL/GenBank/DDBJ databases">
        <authorList>
            <person name="de Groot N.N."/>
        </authorList>
    </citation>
    <scope>NUCLEOTIDE SEQUENCE [LARGE SCALE GENOMIC DNA]</scope>
    <source>
        <strain evidence="14 15">LMG 2247</strain>
    </source>
</reference>
<dbReference type="InterPro" id="IPR010914">
    <property type="entry name" value="RsgA_GTPase_dom"/>
</dbReference>
<evidence type="ECO:0000259" key="12">
    <source>
        <dbReference type="PROSITE" id="PS50936"/>
    </source>
</evidence>
<dbReference type="InterPro" id="IPR027417">
    <property type="entry name" value="P-loop_NTPase"/>
</dbReference>
<dbReference type="InterPro" id="IPR030378">
    <property type="entry name" value="G_CP_dom"/>
</dbReference>
<keyword evidence="8 10" id="KW-0694">RNA-binding</keyword>
<evidence type="ECO:0000313" key="14">
    <source>
        <dbReference type="EMBL" id="SDI18726.1"/>
    </source>
</evidence>
<dbReference type="PROSITE" id="PS51721">
    <property type="entry name" value="G_CP"/>
    <property type="match status" value="1"/>
</dbReference>
<dbReference type="GO" id="GO:0005525">
    <property type="term" value="F:GTP binding"/>
    <property type="evidence" value="ECO:0007669"/>
    <property type="project" value="UniProtKB-UniRule"/>
</dbReference>
<dbReference type="PANTHER" id="PTHR32120">
    <property type="entry name" value="SMALL RIBOSOMAL SUBUNIT BIOGENESIS GTPASE RSGA"/>
    <property type="match status" value="1"/>
</dbReference>
<keyword evidence="4 10" id="KW-0699">rRNA-binding</keyword>
<keyword evidence="9 10" id="KW-0342">GTP-binding</keyword>
<dbReference type="PROSITE" id="PS50936">
    <property type="entry name" value="ENGC_GTPASE"/>
    <property type="match status" value="1"/>
</dbReference>
<feature type="region of interest" description="Disordered" evidence="11">
    <location>
        <begin position="337"/>
        <end position="367"/>
    </location>
</feature>
<comment type="subcellular location">
    <subcellularLocation>
        <location evidence="10">Cytoplasm</location>
    </subcellularLocation>
</comment>
<evidence type="ECO:0000256" key="2">
    <source>
        <dbReference type="ARBA" id="ARBA00022517"/>
    </source>
</evidence>
<organism evidence="14 15">
    <name type="scientific">Paraburkholderia phenazinium</name>
    <dbReference type="NCBI Taxonomy" id="60549"/>
    <lineage>
        <taxon>Bacteria</taxon>
        <taxon>Pseudomonadati</taxon>
        <taxon>Pseudomonadota</taxon>
        <taxon>Betaproteobacteria</taxon>
        <taxon>Burkholderiales</taxon>
        <taxon>Burkholderiaceae</taxon>
        <taxon>Paraburkholderia</taxon>
    </lineage>
</organism>
<evidence type="ECO:0000256" key="9">
    <source>
        <dbReference type="ARBA" id="ARBA00023134"/>
    </source>
</evidence>
<keyword evidence="3 10" id="KW-0479">Metal-binding</keyword>
<dbReference type="NCBIfam" id="TIGR00157">
    <property type="entry name" value="ribosome small subunit-dependent GTPase A"/>
    <property type="match status" value="1"/>
</dbReference>
<keyword evidence="5 10" id="KW-0547">Nucleotide-binding</keyword>
<evidence type="ECO:0000256" key="3">
    <source>
        <dbReference type="ARBA" id="ARBA00022723"/>
    </source>
</evidence>
<dbReference type="AlphaFoldDB" id="A0A1G8IIG7"/>
<gene>
    <name evidence="10" type="primary">rsgA</name>
    <name evidence="14" type="ORF">SAMN05216466_118121</name>
</gene>
<feature type="domain" description="CP-type G" evidence="13">
    <location>
        <begin position="110"/>
        <end position="270"/>
    </location>
</feature>
<dbReference type="GO" id="GO:0019843">
    <property type="term" value="F:rRNA binding"/>
    <property type="evidence" value="ECO:0007669"/>
    <property type="project" value="UniProtKB-KW"/>
</dbReference>
<evidence type="ECO:0000256" key="8">
    <source>
        <dbReference type="ARBA" id="ARBA00022884"/>
    </source>
</evidence>
<evidence type="ECO:0000313" key="15">
    <source>
        <dbReference type="Proteomes" id="UP000199706"/>
    </source>
</evidence>
<dbReference type="Gene3D" id="1.10.40.50">
    <property type="entry name" value="Probable gtpase engc, domain 3"/>
    <property type="match status" value="1"/>
</dbReference>
<keyword evidence="2 10" id="KW-0690">Ribosome biogenesis</keyword>
<feature type="domain" description="EngC GTPase" evidence="12">
    <location>
        <begin position="121"/>
        <end position="268"/>
    </location>
</feature>
<dbReference type="GO" id="GO:0042274">
    <property type="term" value="P:ribosomal small subunit biogenesis"/>
    <property type="evidence" value="ECO:0007669"/>
    <property type="project" value="UniProtKB-UniRule"/>
</dbReference>
<comment type="subunit">
    <text evidence="10">Monomer. Associates with 30S ribosomal subunit, binds 16S rRNA.</text>
</comment>
<evidence type="ECO:0000256" key="4">
    <source>
        <dbReference type="ARBA" id="ARBA00022730"/>
    </source>
</evidence>
<feature type="binding site" evidence="10">
    <location>
        <begin position="212"/>
        <end position="220"/>
    </location>
    <ligand>
        <name>GTP</name>
        <dbReference type="ChEBI" id="CHEBI:37565"/>
    </ligand>
</feature>
<dbReference type="PANTHER" id="PTHR32120:SF10">
    <property type="entry name" value="SMALL RIBOSOMAL SUBUNIT BIOGENESIS GTPASE RSGA"/>
    <property type="match status" value="1"/>
</dbReference>
<evidence type="ECO:0000256" key="11">
    <source>
        <dbReference type="SAM" id="MobiDB-lite"/>
    </source>
</evidence>
<comment type="similarity">
    <text evidence="10">Belongs to the TRAFAC class YlqF/YawG GTPase family. RsgA subfamily.</text>
</comment>
<dbReference type="RefSeq" id="WP_090691024.1">
    <property type="nucleotide sequence ID" value="NZ_CADERL010000003.1"/>
</dbReference>
<comment type="function">
    <text evidence="10">One of several proteins that assist in the late maturation steps of the functional core of the 30S ribosomal subunit. Helps release RbfA from mature subunits. May play a role in the assembly of ribosomal proteins into the subunit. Circularly permuted GTPase that catalyzes slow GTP hydrolysis, GTPase activity is stimulated by the 30S ribosomal subunit.</text>
</comment>
<keyword evidence="7 10" id="KW-0862">Zinc</keyword>
<feature type="binding site" evidence="10">
    <location>
        <position position="300"/>
    </location>
    <ligand>
        <name>Zn(2+)</name>
        <dbReference type="ChEBI" id="CHEBI:29105"/>
    </ligand>
</feature>
<evidence type="ECO:0000256" key="10">
    <source>
        <dbReference type="HAMAP-Rule" id="MF_01820"/>
    </source>
</evidence>
<dbReference type="InterPro" id="IPR004881">
    <property type="entry name" value="Ribosome_biogen_GTPase_RsgA"/>
</dbReference>
<evidence type="ECO:0000256" key="7">
    <source>
        <dbReference type="ARBA" id="ARBA00022833"/>
    </source>
</evidence>
<dbReference type="EMBL" id="FNCJ01000018">
    <property type="protein sequence ID" value="SDI18726.1"/>
    <property type="molecule type" value="Genomic_DNA"/>
</dbReference>
<dbReference type="EC" id="3.6.1.-" evidence="10"/>
<feature type="binding site" evidence="10">
    <location>
        <begin position="160"/>
        <end position="163"/>
    </location>
    <ligand>
        <name>GTP</name>
        <dbReference type="ChEBI" id="CHEBI:37565"/>
    </ligand>
</feature>
<dbReference type="Proteomes" id="UP000199706">
    <property type="component" value="Unassembled WGS sequence"/>
</dbReference>
<dbReference type="HAMAP" id="MF_01820">
    <property type="entry name" value="GTPase_RsgA"/>
    <property type="match status" value="1"/>
</dbReference>
<sequence>MTKLETNQHQNTASASLSPQPLNALGFSEHFATQAAQYGIGQPYRVTEDFGLRFVVSGDAQGRLQHFNLIFARKSDRAPIIGDWVLGIPTNTGEVEFIDILERTSCFQRSNSEDRVQPLAANVDKLFIVTSCTDEFNLSRLERFLLLARANHIAPVLVLNKADLAADINIYLDQIAELGTDIPVCVLSTFTELGVTQLHDMIAQNETCVFVGSSGVGKSSIVNALTGSHRQLTLGVSAKGARGSHTTTSRSLFMLPGHGVIIDTPGIRSVGVAASADSLSDAFEDVALLMTQCAFRNCRHNGEAGCAVAQAVDDGRLTLRRLNSYKKLQREAEFFEDKTAAMRRQRDEGKQRAARRGSRERFERDPK</sequence>
<feature type="binding site" evidence="10">
    <location>
        <position position="293"/>
    </location>
    <ligand>
        <name>Zn(2+)</name>
        <dbReference type="ChEBI" id="CHEBI:29105"/>
    </ligand>
</feature>
<evidence type="ECO:0000256" key="6">
    <source>
        <dbReference type="ARBA" id="ARBA00022801"/>
    </source>
</evidence>
<dbReference type="CDD" id="cd01854">
    <property type="entry name" value="YjeQ_EngC"/>
    <property type="match status" value="1"/>
</dbReference>
<feature type="binding site" evidence="10">
    <location>
        <position position="306"/>
    </location>
    <ligand>
        <name>Zn(2+)</name>
        <dbReference type="ChEBI" id="CHEBI:29105"/>
    </ligand>
</feature>
<keyword evidence="1 10" id="KW-0963">Cytoplasm</keyword>
<dbReference type="GO" id="GO:0046872">
    <property type="term" value="F:metal ion binding"/>
    <property type="evidence" value="ECO:0007669"/>
    <property type="project" value="UniProtKB-KW"/>
</dbReference>
<dbReference type="Gene3D" id="3.40.50.300">
    <property type="entry name" value="P-loop containing nucleotide triphosphate hydrolases"/>
    <property type="match status" value="1"/>
</dbReference>
<name>A0A1G8IIG7_9BURK</name>
<dbReference type="SUPFAM" id="SSF52540">
    <property type="entry name" value="P-loop containing nucleoside triphosphate hydrolases"/>
    <property type="match status" value="1"/>
</dbReference>
<protein>
    <recommendedName>
        <fullName evidence="10">Small ribosomal subunit biogenesis GTPase RsgA</fullName>
        <ecNumber evidence="10">3.6.1.-</ecNumber>
    </recommendedName>
</protein>
<evidence type="ECO:0000256" key="1">
    <source>
        <dbReference type="ARBA" id="ARBA00022490"/>
    </source>
</evidence>
<evidence type="ECO:0000256" key="5">
    <source>
        <dbReference type="ARBA" id="ARBA00022741"/>
    </source>
</evidence>
<dbReference type="GO" id="GO:0003924">
    <property type="term" value="F:GTPase activity"/>
    <property type="evidence" value="ECO:0007669"/>
    <property type="project" value="UniProtKB-UniRule"/>
</dbReference>
<dbReference type="Pfam" id="PF03193">
    <property type="entry name" value="RsgA_GTPase"/>
    <property type="match status" value="1"/>
</dbReference>
<dbReference type="GO" id="GO:0005737">
    <property type="term" value="C:cytoplasm"/>
    <property type="evidence" value="ECO:0007669"/>
    <property type="project" value="UniProtKB-SubCell"/>
</dbReference>